<organism evidence="1 2">
    <name type="scientific">Candidatus Iainarchaeum sp</name>
    <dbReference type="NCBI Taxonomy" id="3101447"/>
    <lineage>
        <taxon>Archaea</taxon>
        <taxon>Candidatus Iainarchaeota</taxon>
        <taxon>Candidatus Iainarchaeia</taxon>
        <taxon>Candidatus Iainarchaeales</taxon>
        <taxon>Candidatus Iainarchaeaceae</taxon>
        <taxon>Candidatus Iainarchaeum</taxon>
    </lineage>
</organism>
<dbReference type="Proteomes" id="UP000732298">
    <property type="component" value="Unassembled WGS sequence"/>
</dbReference>
<dbReference type="EMBL" id="JACQPB010000009">
    <property type="protein sequence ID" value="MBI4210026.1"/>
    <property type="molecule type" value="Genomic_DNA"/>
</dbReference>
<proteinExistence type="predicted"/>
<evidence type="ECO:0000313" key="1">
    <source>
        <dbReference type="EMBL" id="MBI4210026.1"/>
    </source>
</evidence>
<evidence type="ECO:0000313" key="2">
    <source>
        <dbReference type="Proteomes" id="UP000732298"/>
    </source>
</evidence>
<protein>
    <submittedName>
        <fullName evidence="1">Uncharacterized protein</fullName>
    </submittedName>
</protein>
<comment type="caution">
    <text evidence="1">The sequence shown here is derived from an EMBL/GenBank/DDBJ whole genome shotgun (WGS) entry which is preliminary data.</text>
</comment>
<sequence>MIAPARQQPVSGAGSGVFSFVEQCASSSAEKAAARAAPVGGYMTPPPESIRLRQGGVDRDIAYYYFGGSDLTLGREELQTELSAIVNEELAFCLDDFSAFQGVKVEHGQPSVTAVVSDQAIVVGLDFPVTVRVAGSAESRRAFNAEAKSSLGRLHSEASSLSRAIAGSAGGFPAGYAFDSRLDYHVINLDSRRTVYGLDDKSGLVFMFATLK</sequence>
<gene>
    <name evidence="1" type="ORF">HY544_00775</name>
</gene>
<dbReference type="AlphaFoldDB" id="A0A8T3YL42"/>
<accession>A0A8T3YL42</accession>
<reference evidence="1" key="1">
    <citation type="submission" date="2020-07" db="EMBL/GenBank/DDBJ databases">
        <title>Huge and variable diversity of episymbiotic CPR bacteria and DPANN archaea in groundwater ecosystems.</title>
        <authorList>
            <person name="He C.Y."/>
            <person name="Keren R."/>
            <person name="Whittaker M."/>
            <person name="Farag I.F."/>
            <person name="Doudna J."/>
            <person name="Cate J.H.D."/>
            <person name="Banfield J.F."/>
        </authorList>
    </citation>
    <scope>NUCLEOTIDE SEQUENCE</scope>
    <source>
        <strain evidence="1">NC_groundwater_1296_Ag_S-0.2um_52_80</strain>
    </source>
</reference>
<name>A0A8T3YL42_9ARCH</name>